<dbReference type="NCBIfam" id="TIGR01145">
    <property type="entry name" value="ATP_synt_delta"/>
    <property type="match status" value="1"/>
</dbReference>
<evidence type="ECO:0000313" key="10">
    <source>
        <dbReference type="Proteomes" id="UP001342826"/>
    </source>
</evidence>
<organism evidence="9 10">
    <name type="scientific">Metabacillus fastidiosus</name>
    <dbReference type="NCBI Taxonomy" id="1458"/>
    <lineage>
        <taxon>Bacteria</taxon>
        <taxon>Bacillati</taxon>
        <taxon>Bacillota</taxon>
        <taxon>Bacilli</taxon>
        <taxon>Bacillales</taxon>
        <taxon>Bacillaceae</taxon>
        <taxon>Metabacillus</taxon>
    </lineage>
</organism>
<dbReference type="PRINTS" id="PR00125">
    <property type="entry name" value="ATPASEDELTA"/>
</dbReference>
<comment type="function">
    <text evidence="8">This protein is part of the stalk that links CF(0) to CF(1). It either transmits conformational changes from CF(0) to CF(1) or is implicated in proton conduction.</text>
</comment>
<comment type="similarity">
    <text evidence="8">Belongs to the ATPase delta chain family.</text>
</comment>
<evidence type="ECO:0000256" key="4">
    <source>
        <dbReference type="ARBA" id="ARBA00023065"/>
    </source>
</evidence>
<dbReference type="EMBL" id="JARTFS010000020">
    <property type="protein sequence ID" value="MED4403880.1"/>
    <property type="molecule type" value="Genomic_DNA"/>
</dbReference>
<evidence type="ECO:0000313" key="9">
    <source>
        <dbReference type="EMBL" id="MED4403880.1"/>
    </source>
</evidence>
<dbReference type="Gene3D" id="1.10.520.20">
    <property type="entry name" value="N-terminal domain of the delta subunit of the F1F0-ATP synthase"/>
    <property type="match status" value="1"/>
</dbReference>
<dbReference type="PROSITE" id="PS00389">
    <property type="entry name" value="ATPASE_DELTA"/>
    <property type="match status" value="1"/>
</dbReference>
<comment type="subcellular location">
    <subcellularLocation>
        <location evidence="8">Cell membrane</location>
        <topology evidence="8">Peripheral membrane protein</topology>
    </subcellularLocation>
    <subcellularLocation>
        <location evidence="1">Membrane</location>
    </subcellularLocation>
</comment>
<keyword evidence="7 8" id="KW-0066">ATP synthesis</keyword>
<comment type="caution">
    <text evidence="9">The sequence shown here is derived from an EMBL/GenBank/DDBJ whole genome shotgun (WGS) entry which is preliminary data.</text>
</comment>
<evidence type="ECO:0000256" key="1">
    <source>
        <dbReference type="ARBA" id="ARBA00004370"/>
    </source>
</evidence>
<dbReference type="InterPro" id="IPR000711">
    <property type="entry name" value="ATPase_OSCP/dsu"/>
</dbReference>
<evidence type="ECO:0000256" key="6">
    <source>
        <dbReference type="ARBA" id="ARBA00023196"/>
    </source>
</evidence>
<accession>A0ABU6P3E9</accession>
<proteinExistence type="inferred from homology"/>
<keyword evidence="8" id="KW-1003">Cell membrane</keyword>
<evidence type="ECO:0000256" key="5">
    <source>
        <dbReference type="ARBA" id="ARBA00023136"/>
    </source>
</evidence>
<dbReference type="InterPro" id="IPR020781">
    <property type="entry name" value="ATPase_OSCP/d_CS"/>
</dbReference>
<reference evidence="9 10" key="1">
    <citation type="submission" date="2023-03" db="EMBL/GenBank/DDBJ databases">
        <title>Bacillus Genome Sequencing.</title>
        <authorList>
            <person name="Dunlap C."/>
        </authorList>
    </citation>
    <scope>NUCLEOTIDE SEQUENCE [LARGE SCALE GENOMIC DNA]</scope>
    <source>
        <strain evidence="9 10">NRS-1717</strain>
    </source>
</reference>
<keyword evidence="5 8" id="KW-0472">Membrane</keyword>
<dbReference type="Pfam" id="PF00213">
    <property type="entry name" value="OSCP"/>
    <property type="match status" value="1"/>
</dbReference>
<evidence type="ECO:0000256" key="3">
    <source>
        <dbReference type="ARBA" id="ARBA00022781"/>
    </source>
</evidence>
<keyword evidence="4 8" id="KW-0406">Ion transport</keyword>
<keyword evidence="3 8" id="KW-0375">Hydrogen ion transport</keyword>
<comment type="function">
    <text evidence="8">F(1)F(0) ATP synthase produces ATP from ADP in the presence of a proton or sodium gradient. F-type ATPases consist of two structural domains, F(1) containing the extramembraneous catalytic core and F(0) containing the membrane proton channel, linked together by a central stalk and a peripheral stalk. During catalysis, ATP synthesis in the catalytic domain of F(1) is coupled via a rotary mechanism of the central stalk subunits to proton translocation.</text>
</comment>
<dbReference type="Proteomes" id="UP001342826">
    <property type="component" value="Unassembled WGS sequence"/>
</dbReference>
<dbReference type="RefSeq" id="WP_066230898.1">
    <property type="nucleotide sequence ID" value="NZ_JARTFQ010000009.1"/>
</dbReference>
<evidence type="ECO:0000256" key="8">
    <source>
        <dbReference type="HAMAP-Rule" id="MF_01416"/>
    </source>
</evidence>
<evidence type="ECO:0000256" key="7">
    <source>
        <dbReference type="ARBA" id="ARBA00023310"/>
    </source>
</evidence>
<dbReference type="HAMAP" id="MF_01416">
    <property type="entry name" value="ATP_synth_delta_bact"/>
    <property type="match status" value="1"/>
</dbReference>
<evidence type="ECO:0000256" key="2">
    <source>
        <dbReference type="ARBA" id="ARBA00022448"/>
    </source>
</evidence>
<dbReference type="PANTHER" id="PTHR11910">
    <property type="entry name" value="ATP SYNTHASE DELTA CHAIN"/>
    <property type="match status" value="1"/>
</dbReference>
<dbReference type="NCBIfam" id="NF004403">
    <property type="entry name" value="PRK05758.2-4"/>
    <property type="match status" value="1"/>
</dbReference>
<dbReference type="InterPro" id="IPR026015">
    <property type="entry name" value="ATP_synth_OSCP/delta_N_sf"/>
</dbReference>
<name>A0ABU6P3E9_9BACI</name>
<keyword evidence="6 8" id="KW-0139">CF(1)</keyword>
<gene>
    <name evidence="8" type="primary">atpH</name>
    <name evidence="9" type="ORF">P9271_21505</name>
</gene>
<keyword evidence="10" id="KW-1185">Reference proteome</keyword>
<sequence length="181" mass="20213">MSREIAAKRYALALFHIAKDNKAIDQLEHELLVVKEVFSSNKELLTVLNHPKVSINSKKTILKDAFASLSQNVLNTLLLLVDRHRINTVSDIADNFVKYANEERGTEDAVVYSVKPLKESELSALSSAFAKKIGKSTLRLQNVIDKDLIGGINIRIGNRIYDGSVSGKLERLERQLVANRS</sequence>
<dbReference type="SUPFAM" id="SSF47928">
    <property type="entry name" value="N-terminal domain of the delta subunit of the F1F0-ATP synthase"/>
    <property type="match status" value="1"/>
</dbReference>
<protein>
    <recommendedName>
        <fullName evidence="8">ATP synthase subunit delta</fullName>
    </recommendedName>
    <alternativeName>
        <fullName evidence="8">ATP synthase F(1) sector subunit delta</fullName>
    </alternativeName>
    <alternativeName>
        <fullName evidence="8">F-type ATPase subunit delta</fullName>
        <shortName evidence="8">F-ATPase subunit delta</shortName>
    </alternativeName>
</protein>
<dbReference type="GeneID" id="301141635"/>
<keyword evidence="2 8" id="KW-0813">Transport</keyword>